<dbReference type="GO" id="GO:0005524">
    <property type="term" value="F:ATP binding"/>
    <property type="evidence" value="ECO:0007669"/>
    <property type="project" value="UniProtKB-KW"/>
</dbReference>
<dbReference type="GO" id="GO:0022857">
    <property type="term" value="F:transmembrane transporter activity"/>
    <property type="evidence" value="ECO:0007669"/>
    <property type="project" value="TreeGrafter"/>
</dbReference>
<dbReference type="InterPro" id="IPR017911">
    <property type="entry name" value="MacB-like_ATP-bd"/>
</dbReference>
<dbReference type="HOGENOM" id="CLU_000604_1_22_2"/>
<keyword evidence="1" id="KW-0813">Transport</keyword>
<dbReference type="SUPFAM" id="SSF52540">
    <property type="entry name" value="P-loop containing nucleoside triphosphate hydrolases"/>
    <property type="match status" value="1"/>
</dbReference>
<keyword evidence="2" id="KW-0547">Nucleotide-binding</keyword>
<reference evidence="5 6" key="1">
    <citation type="journal article" date="2013" name="Genome Announc.">
        <title>Genome of the haloarchaeon Natronomonas moolapensis, a neutrophilic member of a previously haloalkaliphilic genus.</title>
        <authorList>
            <person name="Dyall-Smith M.L."/>
            <person name="Pfeiffer F."/>
            <person name="Oberwinkler T."/>
            <person name="Klee K."/>
            <person name="Rampp M."/>
            <person name="Palm P."/>
            <person name="Gross K."/>
            <person name="Schuster S.C."/>
            <person name="Oesterhelt D."/>
        </authorList>
    </citation>
    <scope>NUCLEOTIDE SEQUENCE [LARGE SCALE GENOMIC DNA]</scope>
    <source>
        <strain evidence="6">DSM 18674 / JCM 14361 / 8.8.11</strain>
    </source>
</reference>
<evidence type="ECO:0000256" key="2">
    <source>
        <dbReference type="ARBA" id="ARBA00022741"/>
    </source>
</evidence>
<evidence type="ECO:0000256" key="1">
    <source>
        <dbReference type="ARBA" id="ARBA00022448"/>
    </source>
</evidence>
<dbReference type="GO" id="GO:0098796">
    <property type="term" value="C:membrane protein complex"/>
    <property type="evidence" value="ECO:0007669"/>
    <property type="project" value="UniProtKB-ARBA"/>
</dbReference>
<dbReference type="STRING" id="268739.Nmlp_3228"/>
<dbReference type="PANTHER" id="PTHR24220:SF86">
    <property type="entry name" value="ABC TRANSPORTER ABCH.1"/>
    <property type="match status" value="1"/>
</dbReference>
<dbReference type="InterPro" id="IPR017871">
    <property type="entry name" value="ABC_transporter-like_CS"/>
</dbReference>
<dbReference type="Gene3D" id="3.40.50.300">
    <property type="entry name" value="P-loop containing nucleotide triphosphate hydrolases"/>
    <property type="match status" value="1"/>
</dbReference>
<dbReference type="AlphaFoldDB" id="M1XSL3"/>
<dbReference type="EMBL" id="HF582854">
    <property type="protein sequence ID" value="CCQ37365.1"/>
    <property type="molecule type" value="Genomic_DNA"/>
</dbReference>
<dbReference type="InterPro" id="IPR003593">
    <property type="entry name" value="AAA+_ATPase"/>
</dbReference>
<dbReference type="CDD" id="cd03255">
    <property type="entry name" value="ABC_MJ0796_LolCDE_FtsE"/>
    <property type="match status" value="1"/>
</dbReference>
<dbReference type="InterPro" id="IPR027417">
    <property type="entry name" value="P-loop_NTPase"/>
</dbReference>
<dbReference type="InterPro" id="IPR003439">
    <property type="entry name" value="ABC_transporter-like_ATP-bd"/>
</dbReference>
<feature type="domain" description="ABC transporter" evidence="4">
    <location>
        <begin position="4"/>
        <end position="218"/>
    </location>
</feature>
<evidence type="ECO:0000313" key="5">
    <source>
        <dbReference type="EMBL" id="CCQ37365.1"/>
    </source>
</evidence>
<evidence type="ECO:0000313" key="6">
    <source>
        <dbReference type="Proteomes" id="UP000011867"/>
    </source>
</evidence>
<dbReference type="RefSeq" id="WP_015410108.1">
    <property type="nucleotide sequence ID" value="NC_020388.1"/>
</dbReference>
<dbReference type="GO" id="GO:0005886">
    <property type="term" value="C:plasma membrane"/>
    <property type="evidence" value="ECO:0007669"/>
    <property type="project" value="TreeGrafter"/>
</dbReference>
<evidence type="ECO:0000256" key="3">
    <source>
        <dbReference type="ARBA" id="ARBA00022840"/>
    </source>
</evidence>
<dbReference type="InterPro" id="IPR015854">
    <property type="entry name" value="ABC_transpr_LolD-like"/>
</dbReference>
<dbReference type="OrthoDB" id="302885at2157"/>
<dbReference type="PROSITE" id="PS00211">
    <property type="entry name" value="ABC_TRANSPORTER_1"/>
    <property type="match status" value="1"/>
</dbReference>
<dbReference type="PANTHER" id="PTHR24220">
    <property type="entry name" value="IMPORT ATP-BINDING PROTEIN"/>
    <property type="match status" value="1"/>
</dbReference>
<accession>M1XSL3</accession>
<keyword evidence="6" id="KW-1185">Reference proteome</keyword>
<sequence>MPAIELLEVTRRYDGGGETVVALDSVSIAVERGSFVAVMGPSGSGKSTLLNVVGLLDSPDEGRIYVDDEDVTDVAVDERTRLRKGTIGFVFQDFHLIPTLSALENVVVPTIFDREPRRDRAADLLERVGLGDRLDHLPDELSGGQKQRVAIARSLVNDPSIVLADEPTGNLDRDTGERILSELTAVTDAGVSVVAVTHDPAVAEYADRTIELRDGVVVR</sequence>
<dbReference type="eggNOG" id="arCOG00922">
    <property type="taxonomic scope" value="Archaea"/>
</dbReference>
<dbReference type="FunFam" id="3.40.50.300:FF:000032">
    <property type="entry name" value="Export ABC transporter ATP-binding protein"/>
    <property type="match status" value="1"/>
</dbReference>
<organism evidence="5 6">
    <name type="scientific">Natronomonas moolapensis (strain DSM 18674 / CECT 7526 / JCM 14361 / 8.8.11)</name>
    <dbReference type="NCBI Taxonomy" id="268739"/>
    <lineage>
        <taxon>Archaea</taxon>
        <taxon>Methanobacteriati</taxon>
        <taxon>Methanobacteriota</taxon>
        <taxon>Stenosarchaea group</taxon>
        <taxon>Halobacteria</taxon>
        <taxon>Halobacteriales</taxon>
        <taxon>Natronomonadaceae</taxon>
        <taxon>Natronomonas</taxon>
    </lineage>
</organism>
<proteinExistence type="predicted"/>
<protein>
    <submittedName>
        <fullName evidence="5">ABC-type transport system ATP-binding protein (Probable substrate macrolides)</fullName>
    </submittedName>
</protein>
<dbReference type="Pfam" id="PF00005">
    <property type="entry name" value="ABC_tran"/>
    <property type="match status" value="1"/>
</dbReference>
<evidence type="ECO:0000259" key="4">
    <source>
        <dbReference type="PROSITE" id="PS50893"/>
    </source>
</evidence>
<name>M1XSL3_NATM8</name>
<dbReference type="Proteomes" id="UP000011867">
    <property type="component" value="Chromosome"/>
</dbReference>
<dbReference type="GeneID" id="14651762"/>
<dbReference type="KEGG" id="nmo:Nmlp_3228"/>
<dbReference type="SMART" id="SM00382">
    <property type="entry name" value="AAA"/>
    <property type="match status" value="1"/>
</dbReference>
<keyword evidence="3 5" id="KW-0067">ATP-binding</keyword>
<dbReference type="GO" id="GO:0016887">
    <property type="term" value="F:ATP hydrolysis activity"/>
    <property type="evidence" value="ECO:0007669"/>
    <property type="project" value="InterPro"/>
</dbReference>
<dbReference type="PROSITE" id="PS50893">
    <property type="entry name" value="ABC_TRANSPORTER_2"/>
    <property type="match status" value="1"/>
</dbReference>
<gene>
    <name evidence="5" type="ordered locus">Nmlp_3228</name>
</gene>